<evidence type="ECO:0000259" key="4">
    <source>
        <dbReference type="Pfam" id="PF10145"/>
    </source>
</evidence>
<dbReference type="RefSeq" id="WP_203017311.1">
    <property type="nucleotide sequence ID" value="NZ_CP032405.1"/>
</dbReference>
<keyword evidence="1" id="KW-1188">Viral release from host cell</keyword>
<keyword evidence="3" id="KW-0472">Membrane</keyword>
<sequence length="721" mass="76894">MSVRSMNLDVIVRMRDLLSGPLSRLRRTLDGIVSFTRKIGILGTAIAGLSFMAPISQAAEFQQKLLDIAGTQNLVGAKAFQSVASMKGQFEELGLLVGQTSDDIAAGAGRMIAAGIDMSVVDKSLLAIGRSATASNTPFSEMADVATSLIQTLKVKPEGLEEALDSLVTAGKLGSFELKDMARYFPTLTSQMAKFGVTGREAVDYLGSALQIARKGTADPAEAANNLKNFLSKILAPTTIKSFKEAGVDIEAVMQDAAIKGINPIEAVMQKINKLTGISGSEITKMMEKAKANGLEGADALAQVREQLEQIYGAGKLGELFSDMQVMDFLIPFMTNVDEYKSIKEEVAKATGAMTDLDFKTQMEGINRQMITFREIGTQAWREVGLAFGTWLPLINDTLSGLLKWLRETDEETGGLVRKSIALGGAALIAVAGLGALGLALPIVLAGITALFAPLRMLGSLFRMVSRSGRGIGTVADSLDRVNAAATKANGIRRPSIWGMLFSGAMAYDLVSNIPSEPDELKKFMDENKKRSEGWNSWLSTNIGTPRQWLGLDKADDAKVSAPKVDLSSVEELRKNLASITVDWPVNAQLGMRDYQNALMAGGDEATAEALSIGNTIRDSLQIVASPDIQTGELQKALDLTKQIAAELNGISGKAVNFRAQVNAVNDNQGGGMMPAQAPPQQLNVTTESKVKVEGPGKVVESNTTVSSPSQALNTGRILRN</sequence>
<evidence type="ECO:0000256" key="1">
    <source>
        <dbReference type="ARBA" id="ARBA00022612"/>
    </source>
</evidence>
<dbReference type="NCBIfam" id="TIGR01760">
    <property type="entry name" value="tape_meas_TP901"/>
    <property type="match status" value="1"/>
</dbReference>
<evidence type="ECO:0000256" key="2">
    <source>
        <dbReference type="SAM" id="MobiDB-lite"/>
    </source>
</evidence>
<feature type="transmembrane region" description="Helical" evidence="3">
    <location>
        <begin position="426"/>
        <end position="453"/>
    </location>
</feature>
<protein>
    <submittedName>
        <fullName evidence="5">Phage tail tape measure protein</fullName>
    </submittedName>
</protein>
<feature type="domain" description="Phage tail tape measure protein" evidence="4">
    <location>
        <begin position="93"/>
        <end position="275"/>
    </location>
</feature>
<dbReference type="Proteomes" id="UP000596351">
    <property type="component" value="Chromosome"/>
</dbReference>
<feature type="compositionally biased region" description="Polar residues" evidence="2">
    <location>
        <begin position="703"/>
        <end position="714"/>
    </location>
</feature>
<feature type="region of interest" description="Disordered" evidence="2">
    <location>
        <begin position="700"/>
        <end position="721"/>
    </location>
</feature>
<name>A0ABX7EPM1_9HYPH</name>
<organism evidence="5 6">
    <name type="scientific">Rhizobium rosettiformans</name>
    <dbReference type="NCBI Taxonomy" id="1368430"/>
    <lineage>
        <taxon>Bacteria</taxon>
        <taxon>Pseudomonadati</taxon>
        <taxon>Pseudomonadota</taxon>
        <taxon>Alphaproteobacteria</taxon>
        <taxon>Hyphomicrobiales</taxon>
        <taxon>Rhizobiaceae</taxon>
        <taxon>Rhizobium/Agrobacterium group</taxon>
        <taxon>Rhizobium</taxon>
    </lineage>
</organism>
<accession>A0ABX7EPM1</accession>
<keyword evidence="6" id="KW-1185">Reference proteome</keyword>
<evidence type="ECO:0000313" key="6">
    <source>
        <dbReference type="Proteomes" id="UP000596351"/>
    </source>
</evidence>
<gene>
    <name evidence="5" type="ORF">D4A92_00255</name>
</gene>
<proteinExistence type="predicted"/>
<reference evidence="5 6" key="1">
    <citation type="submission" date="2018-09" db="EMBL/GenBank/DDBJ databases">
        <title>Rhizobium sp. MAE2-X.</title>
        <authorList>
            <person name="Lee Y."/>
            <person name="Jeon C.O."/>
        </authorList>
    </citation>
    <scope>NUCLEOTIDE SEQUENCE [LARGE SCALE GENOMIC DNA]</scope>
    <source>
        <strain evidence="5 6">MAE2-X</strain>
    </source>
</reference>
<keyword evidence="3" id="KW-0812">Transmembrane</keyword>
<dbReference type="EMBL" id="CP032405">
    <property type="protein sequence ID" value="QRF49984.1"/>
    <property type="molecule type" value="Genomic_DNA"/>
</dbReference>
<evidence type="ECO:0000313" key="5">
    <source>
        <dbReference type="EMBL" id="QRF49984.1"/>
    </source>
</evidence>
<dbReference type="PANTHER" id="PTHR37813">
    <property type="entry name" value="FELS-2 PROPHAGE PROTEIN"/>
    <property type="match status" value="1"/>
</dbReference>
<dbReference type="InterPro" id="IPR010090">
    <property type="entry name" value="Phage_tape_meas"/>
</dbReference>
<keyword evidence="3" id="KW-1133">Transmembrane helix</keyword>
<evidence type="ECO:0000256" key="3">
    <source>
        <dbReference type="SAM" id="Phobius"/>
    </source>
</evidence>
<dbReference type="PANTHER" id="PTHR37813:SF1">
    <property type="entry name" value="FELS-2 PROPHAGE PROTEIN"/>
    <property type="match status" value="1"/>
</dbReference>
<dbReference type="Pfam" id="PF10145">
    <property type="entry name" value="PhageMin_Tail"/>
    <property type="match status" value="1"/>
</dbReference>